<evidence type="ECO:0000256" key="2">
    <source>
        <dbReference type="ARBA" id="ARBA00022737"/>
    </source>
</evidence>
<dbReference type="InterPro" id="IPR027417">
    <property type="entry name" value="P-loop_NTPase"/>
</dbReference>
<feature type="domain" description="ABC transporter" evidence="5">
    <location>
        <begin position="241"/>
        <end position="486"/>
    </location>
</feature>
<name>A0ABV6C498_9ACTN</name>
<dbReference type="SMART" id="SM00382">
    <property type="entry name" value="AAA"/>
    <property type="match status" value="2"/>
</dbReference>
<evidence type="ECO:0000313" key="7">
    <source>
        <dbReference type="Proteomes" id="UP001589788"/>
    </source>
</evidence>
<dbReference type="GO" id="GO:0005524">
    <property type="term" value="F:ATP binding"/>
    <property type="evidence" value="ECO:0007669"/>
    <property type="project" value="UniProtKB-KW"/>
</dbReference>
<keyword evidence="1" id="KW-0813">Transport</keyword>
<dbReference type="RefSeq" id="WP_377787959.1">
    <property type="nucleotide sequence ID" value="NZ_JBHLYQ010000014.1"/>
</dbReference>
<dbReference type="Pfam" id="PF00005">
    <property type="entry name" value="ABC_tran"/>
    <property type="match status" value="2"/>
</dbReference>
<dbReference type="InterPro" id="IPR050107">
    <property type="entry name" value="ABC_carbohydrate_import_ATPase"/>
</dbReference>
<dbReference type="Gene3D" id="3.40.50.300">
    <property type="entry name" value="P-loop containing nucleotide triphosphate hydrolases"/>
    <property type="match status" value="2"/>
</dbReference>
<dbReference type="InterPro" id="IPR003593">
    <property type="entry name" value="AAA+_ATPase"/>
</dbReference>
<feature type="domain" description="ABC transporter" evidence="5">
    <location>
        <begin position="2"/>
        <end position="233"/>
    </location>
</feature>
<dbReference type="EMBL" id="JBHLYQ010000014">
    <property type="protein sequence ID" value="MFC0081072.1"/>
    <property type="molecule type" value="Genomic_DNA"/>
</dbReference>
<keyword evidence="7" id="KW-1185">Reference proteome</keyword>
<dbReference type="PROSITE" id="PS00211">
    <property type="entry name" value="ABC_TRANSPORTER_1"/>
    <property type="match status" value="1"/>
</dbReference>
<proteinExistence type="predicted"/>
<dbReference type="CDD" id="cd03216">
    <property type="entry name" value="ABC_Carb_Monos_I"/>
    <property type="match status" value="1"/>
</dbReference>
<dbReference type="CDD" id="cd03215">
    <property type="entry name" value="ABC_Carb_Monos_II"/>
    <property type="match status" value="1"/>
</dbReference>
<sequence length="493" mass="52219">MVRRFGKVTVLRGVDFALRAGEVHALAGANGSGKSTLVRILSGALRPTEGTVLVAGTPVRLRSPHDGLHLGIATVPQELPLVPSLGVAENLFLGALPRRRGVVAWRELRRRAVGALRSVDPEGRLAPDRPVAELDLADRQLVAIARALLQGARVLLFDEPTSALPGHAAERLLELIRLLRSEGRAIALVSQRLDDITAVADRVSVLRDGCMVAELPGDQARAATLAELMVGHPVHAHHNPVRTRGAGELLSVEDLDPAGRGIPISFGVRPGELLGLAGLPGSGIDELLASLAGRRKATAGRVRLAGQDLTGLGVVRRARLGVAYVSGDRRREGIVPNATVAENLTLALTSRASLRPLRRAPLVERVAGVLRDLDVKPNDPTALAGTLSGGNQQKLVVGRWLLAGARLWLLADPTRGVDVHARADIHRLLRHQVAEGGAAVMTSSELAELLEVCDRILVVHRGALVAEVDPSQTSEHDLLALVGGAEPARERSL</sequence>
<reference evidence="6 7" key="1">
    <citation type="submission" date="2024-09" db="EMBL/GenBank/DDBJ databases">
        <authorList>
            <person name="Sun Q."/>
            <person name="Mori K."/>
        </authorList>
    </citation>
    <scope>NUCLEOTIDE SEQUENCE [LARGE SCALE GENOMIC DNA]</scope>
    <source>
        <strain evidence="6 7">JCM 15389</strain>
    </source>
</reference>
<keyword evidence="4 6" id="KW-0067">ATP-binding</keyword>
<gene>
    <name evidence="6" type="ORF">ACFFRE_02720</name>
</gene>
<evidence type="ECO:0000259" key="5">
    <source>
        <dbReference type="PROSITE" id="PS50893"/>
    </source>
</evidence>
<dbReference type="InterPro" id="IPR017871">
    <property type="entry name" value="ABC_transporter-like_CS"/>
</dbReference>
<accession>A0ABV6C498</accession>
<keyword evidence="2" id="KW-0677">Repeat</keyword>
<dbReference type="Proteomes" id="UP001589788">
    <property type="component" value="Unassembled WGS sequence"/>
</dbReference>
<evidence type="ECO:0000256" key="1">
    <source>
        <dbReference type="ARBA" id="ARBA00022448"/>
    </source>
</evidence>
<dbReference type="PANTHER" id="PTHR43790">
    <property type="entry name" value="CARBOHYDRATE TRANSPORT ATP-BINDING PROTEIN MG119-RELATED"/>
    <property type="match status" value="1"/>
</dbReference>
<protein>
    <submittedName>
        <fullName evidence="6">Sugar ABC transporter ATP-binding protein</fullName>
    </submittedName>
</protein>
<organism evidence="6 7">
    <name type="scientific">Aciditerrimonas ferrireducens</name>
    <dbReference type="NCBI Taxonomy" id="667306"/>
    <lineage>
        <taxon>Bacteria</taxon>
        <taxon>Bacillati</taxon>
        <taxon>Actinomycetota</taxon>
        <taxon>Acidimicrobiia</taxon>
        <taxon>Acidimicrobiales</taxon>
        <taxon>Acidimicrobiaceae</taxon>
        <taxon>Aciditerrimonas</taxon>
    </lineage>
</organism>
<dbReference type="SUPFAM" id="SSF52540">
    <property type="entry name" value="P-loop containing nucleoside triphosphate hydrolases"/>
    <property type="match status" value="2"/>
</dbReference>
<dbReference type="PANTHER" id="PTHR43790:SF9">
    <property type="entry name" value="GALACTOFURANOSE TRANSPORTER ATP-BINDING PROTEIN YTFR"/>
    <property type="match status" value="1"/>
</dbReference>
<evidence type="ECO:0000256" key="4">
    <source>
        <dbReference type="ARBA" id="ARBA00022840"/>
    </source>
</evidence>
<evidence type="ECO:0000313" key="6">
    <source>
        <dbReference type="EMBL" id="MFC0081072.1"/>
    </source>
</evidence>
<keyword evidence="3" id="KW-0547">Nucleotide-binding</keyword>
<comment type="caution">
    <text evidence="6">The sequence shown here is derived from an EMBL/GenBank/DDBJ whole genome shotgun (WGS) entry which is preliminary data.</text>
</comment>
<dbReference type="InterPro" id="IPR003439">
    <property type="entry name" value="ABC_transporter-like_ATP-bd"/>
</dbReference>
<dbReference type="PROSITE" id="PS50893">
    <property type="entry name" value="ABC_TRANSPORTER_2"/>
    <property type="match status" value="2"/>
</dbReference>
<evidence type="ECO:0000256" key="3">
    <source>
        <dbReference type="ARBA" id="ARBA00022741"/>
    </source>
</evidence>